<organism evidence="1 2">
    <name type="scientific">Flagellimonas hadalis</name>
    <dbReference type="NCBI Taxonomy" id="2597517"/>
    <lineage>
        <taxon>Bacteria</taxon>
        <taxon>Pseudomonadati</taxon>
        <taxon>Bacteroidota</taxon>
        <taxon>Flavobacteriia</taxon>
        <taxon>Flavobacteriales</taxon>
        <taxon>Flavobacteriaceae</taxon>
        <taxon>Flagellimonas</taxon>
    </lineage>
</organism>
<accession>A0A5N5ISV4</accession>
<evidence type="ECO:0000313" key="2">
    <source>
        <dbReference type="Proteomes" id="UP000319204"/>
    </source>
</evidence>
<keyword evidence="2" id="KW-1185">Reference proteome</keyword>
<dbReference type="AlphaFoldDB" id="A0A5N5ISV4"/>
<evidence type="ECO:0000313" key="1">
    <source>
        <dbReference type="EMBL" id="KAB5488888.1"/>
    </source>
</evidence>
<dbReference type="RefSeq" id="WP_151890382.1">
    <property type="nucleotide sequence ID" value="NZ_VNIK02000005.1"/>
</dbReference>
<dbReference type="OrthoDB" id="1245542at2"/>
<reference evidence="1" key="1">
    <citation type="submission" date="2019-10" db="EMBL/GenBank/DDBJ databases">
        <title>Muricauda hadale sp. nov., a piezophilic bacterium isolated from hadopelagic water of the Mariana Trench.</title>
        <authorList>
            <person name="Wei Y."/>
        </authorList>
    </citation>
    <scope>NUCLEOTIDE SEQUENCE [LARGE SCALE GENOMIC DNA]</scope>
    <source>
        <strain evidence="1">MT-229</strain>
    </source>
</reference>
<comment type="caution">
    <text evidence="1">The sequence shown here is derived from an EMBL/GenBank/DDBJ whole genome shotgun (WGS) entry which is preliminary data.</text>
</comment>
<protein>
    <submittedName>
        <fullName evidence="1">Uncharacterized protein</fullName>
    </submittedName>
</protein>
<dbReference type="Proteomes" id="UP000319204">
    <property type="component" value="Unassembled WGS sequence"/>
</dbReference>
<dbReference type="EMBL" id="VNIK02000005">
    <property type="protein sequence ID" value="KAB5488888.1"/>
    <property type="molecule type" value="Genomic_DNA"/>
</dbReference>
<name>A0A5N5ISV4_9FLAO</name>
<sequence>MKSNFKADLYKEKQLAVLLDSYYQKHLKKYAFERISDRRQQLRGIDLVLKDKFSDTFYYVDEKAQLDYVNESLPTFAFELFYEKEGEKKQGWLFDVAKKTHFYALATSIFSDVDKVFTSCNITFVNREKLILHLSTLGLTREFFEKLIQGHYDLHGKLVLEKLCPKKEGLLYFSTQNKAEKPINLILRLSYLEKIGVAKRLV</sequence>
<gene>
    <name evidence="1" type="ORF">FOT42_009760</name>
</gene>
<proteinExistence type="predicted"/>